<dbReference type="PANTHER" id="PTHR36444">
    <property type="entry name" value="TRANSCRIPTIONAL REGULATOR PROTEIN YOBU-RELATED"/>
    <property type="match status" value="1"/>
</dbReference>
<dbReference type="InterPro" id="IPR011256">
    <property type="entry name" value="Reg_factor_effector_dom_sf"/>
</dbReference>
<sequence length="158" mass="18221">MEPRIVELNEIQVTGIQVLASPESGEFGKTWPKLFERYNEIDPLDGLKSWYGVQSYDKELMSQGIWKYTAGTESKAGIKTPIGMETLHLPKSKYAVFEYHGAISPKLGETFGYIYREWLPNSEYNPAGMFDFERYDERFLGPEHPDSILEIYVPIIEK</sequence>
<accession>A0ABW9YEL2</accession>
<organism evidence="2 3">
    <name type="scientific">Photobacterium alginatilyticum</name>
    <dbReference type="NCBI Taxonomy" id="1775171"/>
    <lineage>
        <taxon>Bacteria</taxon>
        <taxon>Pseudomonadati</taxon>
        <taxon>Pseudomonadota</taxon>
        <taxon>Gammaproteobacteria</taxon>
        <taxon>Vibrionales</taxon>
        <taxon>Vibrionaceae</taxon>
        <taxon>Photobacterium</taxon>
    </lineage>
</organism>
<dbReference type="PROSITE" id="PS50861">
    <property type="entry name" value="AA_TRNA_LIGASE_II_GLYAB"/>
    <property type="match status" value="1"/>
</dbReference>
<dbReference type="RefSeq" id="WP_160649408.1">
    <property type="nucleotide sequence ID" value="NZ_RSEJ01000004.1"/>
</dbReference>
<dbReference type="EMBL" id="RSEJ01000004">
    <property type="protein sequence ID" value="NBI52201.1"/>
    <property type="molecule type" value="Genomic_DNA"/>
</dbReference>
<reference evidence="2 3" key="1">
    <citation type="journal article" date="2017" name="Int. J. Syst. Evol. Microbiol.">
        <title>Photobacterium alginatilyticum sp. nov., a marine bacterium isolated from bottom seawater.</title>
        <authorList>
            <person name="Wang X."/>
            <person name="Wang Y."/>
            <person name="Yang X."/>
            <person name="Sun H."/>
            <person name="Li B."/>
            <person name="Zhang X.H."/>
        </authorList>
    </citation>
    <scope>NUCLEOTIDE SEQUENCE [LARGE SCALE GENOMIC DNA]</scope>
    <source>
        <strain evidence="2 3">P03D4</strain>
    </source>
</reference>
<keyword evidence="3" id="KW-1185">Reference proteome</keyword>
<dbReference type="Gene3D" id="3.20.80.10">
    <property type="entry name" value="Regulatory factor, effector binding domain"/>
    <property type="match status" value="1"/>
</dbReference>
<gene>
    <name evidence="2" type="ORF">EIZ48_06395</name>
</gene>
<comment type="caution">
    <text evidence="2">The sequence shown here is derived from an EMBL/GenBank/DDBJ whole genome shotgun (WGS) entry which is preliminary data.</text>
</comment>
<evidence type="ECO:0000313" key="2">
    <source>
        <dbReference type="EMBL" id="NBI52201.1"/>
    </source>
</evidence>
<dbReference type="InterPro" id="IPR010499">
    <property type="entry name" value="AraC_E-bd"/>
</dbReference>
<name>A0ABW9YEL2_9GAMM</name>
<dbReference type="SUPFAM" id="SSF55136">
    <property type="entry name" value="Probable bacterial effector-binding domain"/>
    <property type="match status" value="1"/>
</dbReference>
<dbReference type="Pfam" id="PF14526">
    <property type="entry name" value="Cass2"/>
    <property type="match status" value="1"/>
</dbReference>
<evidence type="ECO:0000313" key="3">
    <source>
        <dbReference type="Proteomes" id="UP000738517"/>
    </source>
</evidence>
<protein>
    <submittedName>
        <fullName evidence="2">AraC family transcriptional regulator</fullName>
    </submittedName>
</protein>
<dbReference type="SMART" id="SM00871">
    <property type="entry name" value="AraC_E_bind"/>
    <property type="match status" value="1"/>
</dbReference>
<proteinExistence type="predicted"/>
<dbReference type="InterPro" id="IPR029441">
    <property type="entry name" value="Cass2"/>
</dbReference>
<dbReference type="PANTHER" id="PTHR36444:SF2">
    <property type="entry name" value="TRANSCRIPTIONAL REGULATOR PROTEIN YOBU-RELATED"/>
    <property type="match status" value="1"/>
</dbReference>
<evidence type="ECO:0000259" key="1">
    <source>
        <dbReference type="SMART" id="SM00871"/>
    </source>
</evidence>
<dbReference type="InterPro" id="IPR006194">
    <property type="entry name" value="Gly-tRNA-synth_heterodimer"/>
</dbReference>
<dbReference type="Proteomes" id="UP000738517">
    <property type="component" value="Unassembled WGS sequence"/>
</dbReference>
<dbReference type="InterPro" id="IPR053182">
    <property type="entry name" value="YobU-like_regulator"/>
</dbReference>
<feature type="domain" description="AraC effector-binding" evidence="1">
    <location>
        <begin position="1"/>
        <end position="156"/>
    </location>
</feature>